<sequence length="484" mass="56440">MLQVNLWDKELKKKWNLLVVYGAVQDENKNAFLSELSSFCSANTDPILIGGNFNIIRSSSENNKGKGNGVHRHTDLFNSLFHFHELRELEMNCGAWSSNQPNPTLVKLDRILITREWEAMFPLATVSKLPREVSDHNPPHPISGRVGGDRTRKKIDFRFELSWLKHQDFIPKVKQVWDKTCRAPSALDKIQQKLKLFKQYFKGWGYNLQGEWKKRRKEIREELLQIEQEEELYGLNIAMMEKKMNLMSENLKSLDDEELYWYKRAHETWLLEGDNNFEFFHRVANGRKRKSTIFSLKDGDATIMGDKKLLDYATAYYKDIFGPASANLFHLDPDLWKPHENITTQDNEVLCKPFSEEEIKVALFQMKTNKAAGPDSIPIEFYQVCWDVVKYDIVQMFDDFYAGNLNVNRLNYGAITLLPKNADAERIQQYRPICLLNCLYKLITKVLTIRLEPFMLKIIHEAQTAFMKGRNIMSGVMALHENSP</sequence>
<proteinExistence type="predicted"/>
<gene>
    <name evidence="2" type="ORF">PAHAL_6G153500</name>
</gene>
<protein>
    <submittedName>
        <fullName evidence="2">Uncharacterized protein</fullName>
    </submittedName>
</protein>
<dbReference type="SUPFAM" id="SSF56219">
    <property type="entry name" value="DNase I-like"/>
    <property type="match status" value="1"/>
</dbReference>
<dbReference type="Gene3D" id="3.60.10.10">
    <property type="entry name" value="Endonuclease/exonuclease/phosphatase"/>
    <property type="match status" value="1"/>
</dbReference>
<dbReference type="AlphaFoldDB" id="A0A2T8IGC9"/>
<keyword evidence="1" id="KW-0175">Coiled coil</keyword>
<dbReference type="Gramene" id="PVH36725">
    <property type="protein sequence ID" value="PVH36725"/>
    <property type="gene ID" value="PAHAL_6G153500"/>
</dbReference>
<evidence type="ECO:0000256" key="1">
    <source>
        <dbReference type="SAM" id="Coils"/>
    </source>
</evidence>
<feature type="coiled-coil region" evidence="1">
    <location>
        <begin position="209"/>
        <end position="257"/>
    </location>
</feature>
<dbReference type="InterPro" id="IPR036691">
    <property type="entry name" value="Endo/exonu/phosph_ase_sf"/>
</dbReference>
<dbReference type="SUPFAM" id="SSF56672">
    <property type="entry name" value="DNA/RNA polymerases"/>
    <property type="match status" value="1"/>
</dbReference>
<accession>A0A2T8IGC9</accession>
<dbReference type="EMBL" id="CM008051">
    <property type="protein sequence ID" value="PVH36725.1"/>
    <property type="molecule type" value="Genomic_DNA"/>
</dbReference>
<dbReference type="Proteomes" id="UP000243499">
    <property type="component" value="Chromosome 6"/>
</dbReference>
<evidence type="ECO:0000313" key="2">
    <source>
        <dbReference type="EMBL" id="PVH36725.1"/>
    </source>
</evidence>
<name>A0A2T8IGC9_9POAL</name>
<reference evidence="2" key="1">
    <citation type="submission" date="2018-04" db="EMBL/GenBank/DDBJ databases">
        <title>WGS assembly of Panicum hallii.</title>
        <authorList>
            <person name="Lovell J."/>
            <person name="Jenkins J."/>
            <person name="Lowry D."/>
            <person name="Mamidi S."/>
            <person name="Sreedasyam A."/>
            <person name="Weng X."/>
            <person name="Barry K."/>
            <person name="Bonette J."/>
            <person name="Campitelli B."/>
            <person name="Daum C."/>
            <person name="Gordon S."/>
            <person name="Gould B."/>
            <person name="Lipzen A."/>
            <person name="Macqueen A."/>
            <person name="Palacio-Mejia J."/>
            <person name="Plott C."/>
            <person name="Shakirov E."/>
            <person name="Shu S."/>
            <person name="Yoshinaga Y."/>
            <person name="Zane M."/>
            <person name="Rokhsar D."/>
            <person name="Grimwood J."/>
            <person name="Schmutz J."/>
            <person name="Juenger T."/>
        </authorList>
    </citation>
    <scope>NUCLEOTIDE SEQUENCE [LARGE SCALE GENOMIC DNA]</scope>
    <source>
        <strain evidence="2">FIL2</strain>
    </source>
</reference>
<dbReference type="InterPro" id="IPR043502">
    <property type="entry name" value="DNA/RNA_pol_sf"/>
</dbReference>
<dbReference type="PANTHER" id="PTHR19446">
    <property type="entry name" value="REVERSE TRANSCRIPTASES"/>
    <property type="match status" value="1"/>
</dbReference>
<organism evidence="2">
    <name type="scientific">Panicum hallii</name>
    <dbReference type="NCBI Taxonomy" id="206008"/>
    <lineage>
        <taxon>Eukaryota</taxon>
        <taxon>Viridiplantae</taxon>
        <taxon>Streptophyta</taxon>
        <taxon>Embryophyta</taxon>
        <taxon>Tracheophyta</taxon>
        <taxon>Spermatophyta</taxon>
        <taxon>Magnoliopsida</taxon>
        <taxon>Liliopsida</taxon>
        <taxon>Poales</taxon>
        <taxon>Poaceae</taxon>
        <taxon>PACMAD clade</taxon>
        <taxon>Panicoideae</taxon>
        <taxon>Panicodae</taxon>
        <taxon>Paniceae</taxon>
        <taxon>Panicinae</taxon>
        <taxon>Panicum</taxon>
        <taxon>Panicum sect. Panicum</taxon>
    </lineage>
</organism>